<sequence>MRQFITPGEELPKEAKRNEYVAVYNGKAYSNIMGFYDTERKDIVPLEGMWKPRIGDSVIGVVERPTRA</sequence>
<proteinExistence type="predicted"/>
<comment type="caution">
    <text evidence="1">The sequence shown here is derived from an EMBL/GenBank/DDBJ whole genome shotgun (WGS) entry which is preliminary data.</text>
</comment>
<dbReference type="EMBL" id="AUZZ01001063">
    <property type="protein sequence ID" value="EQD65790.1"/>
    <property type="molecule type" value="Genomic_DNA"/>
</dbReference>
<dbReference type="SUPFAM" id="SSF110324">
    <property type="entry name" value="Ribosomal L27 protein-like"/>
    <property type="match status" value="1"/>
</dbReference>
<name>T1CFQ2_9ZZZZ</name>
<feature type="non-terminal residue" evidence="1">
    <location>
        <position position="68"/>
    </location>
</feature>
<protein>
    <submittedName>
        <fullName evidence="1">KH type 1 domain protein</fullName>
    </submittedName>
</protein>
<gene>
    <name evidence="1" type="ORF">B2A_01449</name>
</gene>
<dbReference type="AlphaFoldDB" id="T1CFQ2"/>
<organism evidence="1">
    <name type="scientific">mine drainage metagenome</name>
    <dbReference type="NCBI Taxonomy" id="410659"/>
    <lineage>
        <taxon>unclassified sequences</taxon>
        <taxon>metagenomes</taxon>
        <taxon>ecological metagenomes</taxon>
    </lineage>
</organism>
<evidence type="ECO:0000313" key="1">
    <source>
        <dbReference type="EMBL" id="EQD65790.1"/>
    </source>
</evidence>
<reference evidence="1" key="1">
    <citation type="submission" date="2013-08" db="EMBL/GenBank/DDBJ databases">
        <authorList>
            <person name="Mendez C."/>
            <person name="Richter M."/>
            <person name="Ferrer M."/>
            <person name="Sanchez J."/>
        </authorList>
    </citation>
    <scope>NUCLEOTIDE SEQUENCE</scope>
</reference>
<dbReference type="Gene3D" id="2.40.50.100">
    <property type="match status" value="1"/>
</dbReference>
<accession>T1CFQ2</accession>
<reference evidence="1" key="2">
    <citation type="journal article" date="2014" name="ISME J.">
        <title>Microbial stratification in low pH oxic and suboxic macroscopic growths along an acid mine drainage.</title>
        <authorList>
            <person name="Mendez-Garcia C."/>
            <person name="Mesa V."/>
            <person name="Sprenger R.R."/>
            <person name="Richter M."/>
            <person name="Diez M.S."/>
            <person name="Solano J."/>
            <person name="Bargiela R."/>
            <person name="Golyshina O.V."/>
            <person name="Manteca A."/>
            <person name="Ramos J.L."/>
            <person name="Gallego J.R."/>
            <person name="Llorente I."/>
            <person name="Martins Dos Santos V.A."/>
            <person name="Jensen O.N."/>
            <person name="Pelaez A.I."/>
            <person name="Sanchez J."/>
            <person name="Ferrer M."/>
        </authorList>
    </citation>
    <scope>NUCLEOTIDE SEQUENCE</scope>
</reference>